<dbReference type="EMBL" id="JAPZBT010000002">
    <property type="protein sequence ID" value="KAJ5373338.1"/>
    <property type="molecule type" value="Genomic_DNA"/>
</dbReference>
<dbReference type="PANTHER" id="PTHR43808">
    <property type="entry name" value="ACETYLORNITHINE DEACETYLASE"/>
    <property type="match status" value="1"/>
</dbReference>
<dbReference type="GO" id="GO:0006508">
    <property type="term" value="P:proteolysis"/>
    <property type="evidence" value="ECO:0007669"/>
    <property type="project" value="UniProtKB-KW"/>
</dbReference>
<protein>
    <recommendedName>
        <fullName evidence="8">Peptidase M20 dimerisation domain-containing protein</fullName>
    </recommendedName>
</protein>
<evidence type="ECO:0000313" key="10">
    <source>
        <dbReference type="Proteomes" id="UP001147752"/>
    </source>
</evidence>
<evidence type="ECO:0000256" key="4">
    <source>
        <dbReference type="ARBA" id="ARBA00022723"/>
    </source>
</evidence>
<keyword evidence="6" id="KW-0862">Zinc</keyword>
<evidence type="ECO:0000256" key="3">
    <source>
        <dbReference type="ARBA" id="ARBA00022670"/>
    </source>
</evidence>
<keyword evidence="7" id="KW-0732">Signal</keyword>
<dbReference type="CDD" id="cd05652">
    <property type="entry name" value="M20_ArgE_DapE-like_fungal"/>
    <property type="match status" value="1"/>
</dbReference>
<keyword evidence="10" id="KW-1185">Reference proteome</keyword>
<accession>A0A9W9S7D7</accession>
<sequence>MKINYFYAVASLARLALALNYQQPLRGNVIHENHENVKSPSVDLDRIIDESPLLSFHREIVQIPSISEHERSVGNLLLDFIRSHNLTVEKQIVTSGSDTEQERFNVYAYTGENRFPDVLLTSHIDTVPPFIPYSLHPPASGNTENLTFNRSDLIIAGRGTVDAKASVAAILFAALETLDVNPDASIGLLFDVGEEKSGVGMKHFSNSDLNLAPPTFHTVIFGEPTELKLVAGHKGTLGFKIIAEGKAAHSGYPWLGKSAISSLLPVLYHLDTLQDVPPEKGGLLRSKKFGQSTLNIGVVRAGLAANVVPTYAEATISVRLAAGSPDDTRDIVRKAVEDVTGGDGSVYLDFGDTENGAPPQHLDFDVDGFDVITVNYGTDIPSLKISTQEGPKVKRYLYGPGSIHVAHGGDEAITVGELEEAVRGYKRLISAALGAH</sequence>
<evidence type="ECO:0000259" key="8">
    <source>
        <dbReference type="Pfam" id="PF07687"/>
    </source>
</evidence>
<keyword evidence="3" id="KW-0645">Protease</keyword>
<feature type="signal peptide" evidence="7">
    <location>
        <begin position="1"/>
        <end position="18"/>
    </location>
</feature>
<reference evidence="9" key="1">
    <citation type="submission" date="2022-12" db="EMBL/GenBank/DDBJ databases">
        <authorList>
            <person name="Petersen C."/>
        </authorList>
    </citation>
    <scope>NUCLEOTIDE SEQUENCE</scope>
    <source>
        <strain evidence="9">IBT 3081</strain>
    </source>
</reference>
<evidence type="ECO:0000256" key="2">
    <source>
        <dbReference type="ARBA" id="ARBA00006247"/>
    </source>
</evidence>
<comment type="caution">
    <text evidence="9">The sequence shown here is derived from an EMBL/GenBank/DDBJ whole genome shotgun (WGS) entry which is preliminary data.</text>
</comment>
<organism evidence="9 10">
    <name type="scientific">Penicillium concentricum</name>
    <dbReference type="NCBI Taxonomy" id="293559"/>
    <lineage>
        <taxon>Eukaryota</taxon>
        <taxon>Fungi</taxon>
        <taxon>Dikarya</taxon>
        <taxon>Ascomycota</taxon>
        <taxon>Pezizomycotina</taxon>
        <taxon>Eurotiomycetes</taxon>
        <taxon>Eurotiomycetidae</taxon>
        <taxon>Eurotiales</taxon>
        <taxon>Aspergillaceae</taxon>
        <taxon>Penicillium</taxon>
    </lineage>
</organism>
<dbReference type="SUPFAM" id="SSF53187">
    <property type="entry name" value="Zn-dependent exopeptidases"/>
    <property type="match status" value="1"/>
</dbReference>
<dbReference type="OrthoDB" id="3064516at2759"/>
<dbReference type="InterPro" id="IPR011650">
    <property type="entry name" value="Peptidase_M20_dimer"/>
</dbReference>
<dbReference type="AlphaFoldDB" id="A0A9W9S7D7"/>
<comment type="cofactor">
    <cofactor evidence="1">
        <name>Zn(2+)</name>
        <dbReference type="ChEBI" id="CHEBI:29105"/>
    </cofactor>
</comment>
<comment type="similarity">
    <text evidence="2">Belongs to the peptidase M20A family.</text>
</comment>
<dbReference type="Gene3D" id="3.30.70.360">
    <property type="match status" value="1"/>
</dbReference>
<dbReference type="Pfam" id="PF07687">
    <property type="entry name" value="M20_dimer"/>
    <property type="match status" value="1"/>
</dbReference>
<evidence type="ECO:0000256" key="5">
    <source>
        <dbReference type="ARBA" id="ARBA00022801"/>
    </source>
</evidence>
<reference evidence="9" key="2">
    <citation type="journal article" date="2023" name="IMA Fungus">
        <title>Comparative genomic study of the Penicillium genus elucidates a diverse pangenome and 15 lateral gene transfer events.</title>
        <authorList>
            <person name="Petersen C."/>
            <person name="Sorensen T."/>
            <person name="Nielsen M.R."/>
            <person name="Sondergaard T.E."/>
            <person name="Sorensen J.L."/>
            <person name="Fitzpatrick D.A."/>
            <person name="Frisvad J.C."/>
            <person name="Nielsen K.L."/>
        </authorList>
    </citation>
    <scope>NUCLEOTIDE SEQUENCE</scope>
    <source>
        <strain evidence="9">IBT 3081</strain>
    </source>
</reference>
<keyword evidence="4" id="KW-0479">Metal-binding</keyword>
<evidence type="ECO:0000256" key="7">
    <source>
        <dbReference type="SAM" id="SignalP"/>
    </source>
</evidence>
<keyword evidence="5" id="KW-0378">Hydrolase</keyword>
<feature type="chain" id="PRO_5040858245" description="Peptidase M20 dimerisation domain-containing protein" evidence="7">
    <location>
        <begin position="19"/>
        <end position="436"/>
    </location>
</feature>
<dbReference type="PANTHER" id="PTHR43808:SF8">
    <property type="entry name" value="PEPTIDASE M20 DIMERISATION DOMAIN-CONTAINING PROTEIN"/>
    <property type="match status" value="1"/>
</dbReference>
<name>A0A9W9S7D7_9EURO</name>
<dbReference type="GO" id="GO:0046872">
    <property type="term" value="F:metal ion binding"/>
    <property type="evidence" value="ECO:0007669"/>
    <property type="project" value="UniProtKB-KW"/>
</dbReference>
<dbReference type="Gene3D" id="3.40.630.10">
    <property type="entry name" value="Zn peptidases"/>
    <property type="match status" value="1"/>
</dbReference>
<dbReference type="Proteomes" id="UP001147752">
    <property type="component" value="Unassembled WGS sequence"/>
</dbReference>
<evidence type="ECO:0000256" key="1">
    <source>
        <dbReference type="ARBA" id="ARBA00001947"/>
    </source>
</evidence>
<proteinExistence type="inferred from homology"/>
<dbReference type="InterPro" id="IPR001261">
    <property type="entry name" value="ArgE/DapE_CS"/>
</dbReference>
<dbReference type="InterPro" id="IPR036264">
    <property type="entry name" value="Bact_exopeptidase_dim_dom"/>
</dbReference>
<dbReference type="GO" id="GO:0008233">
    <property type="term" value="F:peptidase activity"/>
    <property type="evidence" value="ECO:0007669"/>
    <property type="project" value="UniProtKB-KW"/>
</dbReference>
<dbReference type="InterPro" id="IPR050072">
    <property type="entry name" value="Peptidase_M20A"/>
</dbReference>
<dbReference type="PROSITE" id="PS00758">
    <property type="entry name" value="ARGE_DAPE_CPG2_1"/>
    <property type="match status" value="1"/>
</dbReference>
<dbReference type="SUPFAM" id="SSF55031">
    <property type="entry name" value="Bacterial exopeptidase dimerisation domain"/>
    <property type="match status" value="1"/>
</dbReference>
<dbReference type="RefSeq" id="XP_056579324.1">
    <property type="nucleotide sequence ID" value="XM_056723074.1"/>
</dbReference>
<dbReference type="GeneID" id="81462257"/>
<dbReference type="PROSITE" id="PS00759">
    <property type="entry name" value="ARGE_DAPE_CPG2_2"/>
    <property type="match status" value="1"/>
</dbReference>
<feature type="domain" description="Peptidase M20 dimerisation" evidence="8">
    <location>
        <begin position="232"/>
        <end position="338"/>
    </location>
</feature>
<gene>
    <name evidence="9" type="ORF">N7517_005344</name>
</gene>
<evidence type="ECO:0000313" key="9">
    <source>
        <dbReference type="EMBL" id="KAJ5373338.1"/>
    </source>
</evidence>
<evidence type="ECO:0000256" key="6">
    <source>
        <dbReference type="ARBA" id="ARBA00022833"/>
    </source>
</evidence>